<dbReference type="Proteomes" id="UP000095085">
    <property type="component" value="Unassembled WGS sequence"/>
</dbReference>
<evidence type="ECO:0000313" key="3">
    <source>
        <dbReference type="Proteomes" id="UP000095085"/>
    </source>
</evidence>
<evidence type="ECO:0000313" key="2">
    <source>
        <dbReference type="EMBL" id="ODV64958.1"/>
    </source>
</evidence>
<feature type="region of interest" description="Disordered" evidence="1">
    <location>
        <begin position="1"/>
        <end position="49"/>
    </location>
</feature>
<dbReference type="RefSeq" id="XP_020074025.1">
    <property type="nucleotide sequence ID" value="XM_020220313.1"/>
</dbReference>
<evidence type="ECO:0000256" key="1">
    <source>
        <dbReference type="SAM" id="MobiDB-lite"/>
    </source>
</evidence>
<dbReference type="InterPro" id="IPR052400">
    <property type="entry name" value="Zn2-C6_fungal_TF"/>
</dbReference>
<dbReference type="GeneID" id="30994863"/>
<organism evidence="2 3">
    <name type="scientific">Hyphopichia burtonii NRRL Y-1933</name>
    <dbReference type="NCBI Taxonomy" id="984485"/>
    <lineage>
        <taxon>Eukaryota</taxon>
        <taxon>Fungi</taxon>
        <taxon>Dikarya</taxon>
        <taxon>Ascomycota</taxon>
        <taxon>Saccharomycotina</taxon>
        <taxon>Pichiomycetes</taxon>
        <taxon>Debaryomycetaceae</taxon>
        <taxon>Hyphopichia</taxon>
    </lineage>
</organism>
<dbReference type="AlphaFoldDB" id="A0A1E4RCF6"/>
<dbReference type="PANTHER" id="PTHR47657:SF7">
    <property type="entry name" value="STEROL REGULATORY ELEMENT-BINDING PROTEIN ECM22"/>
    <property type="match status" value="1"/>
</dbReference>
<name>A0A1E4RCF6_9ASCO</name>
<reference evidence="3" key="1">
    <citation type="submission" date="2016-05" db="EMBL/GenBank/DDBJ databases">
        <title>Comparative genomics of biotechnologically important yeasts.</title>
        <authorList>
            <consortium name="DOE Joint Genome Institute"/>
            <person name="Riley R."/>
            <person name="Haridas S."/>
            <person name="Wolfe K.H."/>
            <person name="Lopes M.R."/>
            <person name="Hittinger C.T."/>
            <person name="Goker M."/>
            <person name="Salamov A."/>
            <person name="Wisecaver J."/>
            <person name="Long T.M."/>
            <person name="Aerts A.L."/>
            <person name="Barry K."/>
            <person name="Choi C."/>
            <person name="Clum A."/>
            <person name="Coughlan A.Y."/>
            <person name="Deshpande S."/>
            <person name="Douglass A.P."/>
            <person name="Hanson S.J."/>
            <person name="Klenk H.-P."/>
            <person name="Labutti K."/>
            <person name="Lapidus A."/>
            <person name="Lindquist E."/>
            <person name="Lipzen A."/>
            <person name="Meier-Kolthoff J.P."/>
            <person name="Ohm R.A."/>
            <person name="Otillar R.P."/>
            <person name="Pangilinan J."/>
            <person name="Peng Y."/>
            <person name="Rokas A."/>
            <person name="Rosa C.A."/>
            <person name="Scheuner C."/>
            <person name="Sibirny A.A."/>
            <person name="Slot J.C."/>
            <person name="Stielow J.B."/>
            <person name="Sun H."/>
            <person name="Kurtzman C.P."/>
            <person name="Blackwell M."/>
            <person name="Grigoriev I.V."/>
            <person name="Jeffries T.W."/>
        </authorList>
    </citation>
    <scope>NUCLEOTIDE SEQUENCE [LARGE SCALE GENOMIC DNA]</scope>
    <source>
        <strain evidence="3">NRRL Y-1933</strain>
    </source>
</reference>
<sequence>MSGYYHQRPFDEELNTSFSSSEPSYPSGEMHSGDAGEERQSGDGHFGANDGINDYLNRMENAQYLAHNGQADELNLFGDAFNSLGDSLATAFSSYQPSLLRQQQQPPLIPSNTITPTYYTPSSIPSSASGHSPLYMEQKSCGSQQLKKEFLEFNNDELQKFKRHKTNNHTSHSTQSLPVLTAVSSSASLGTLSNPPIKGKPLKNFITKPCTFQALPKKELVPFDRFPSMDKVEINYLLTQIHINPPDLEEEFPLFFYTVLSLSSFYLRCNAIKSFEGFNLNNRDYFVKLRSKIHDFAVRYYSIAISELRKLILKENYNASVAIYVSSYLNKISIYEYPDLNHSIAFSKGTAGIFNDSISNNSKKDDISWTLNFLIFASKSIYFPSYSSGVLLEISKFLGKFGTILKNHTQNDQLIFQYNHLFNYLHNLINLINKKSVSTIREDPRILYDILRKFMLIMPPKLFIAKHLKDKFEQILMNFYDLLARVLDNIFPNTKFFFLQGFKGGISLWYDPNYQVGKDFLFDSLFSLPSYYHDLKKIQEYCVRVSTFFQKRYNILSVFFGDQNLLTENDDDFFSPKEVSNQVNEVMIDNFEGSIINYTNYIHLPCTIKLNRNDLRNSKHLSKFANEIKLYNYNHHHYDFFKNYYLITSTNDTDKTNEKESTDSILRAHMNNLTTNSTQKLLIDQVKSVDIPVTVDSPQVSQNPYDSTNSLAEPNTVSYYLVLNEQNASEFTDLINRDYHRIILTGNKVQTTNGAALNTFRGLNTHDKDPLTFVRPSLLLKKRERSQGINRAKVVEFHEMRNKLLEEIGIEWIINQQDEDFFQEDNFYDDMNNDFYNR</sequence>
<feature type="compositionally biased region" description="Low complexity" evidence="1">
    <location>
        <begin position="17"/>
        <end position="27"/>
    </location>
</feature>
<accession>A0A1E4RCF6</accession>
<gene>
    <name evidence="2" type="ORF">HYPBUDRAFT_150886</name>
</gene>
<dbReference type="STRING" id="984485.A0A1E4RCF6"/>
<dbReference type="GO" id="GO:0000981">
    <property type="term" value="F:DNA-binding transcription factor activity, RNA polymerase II-specific"/>
    <property type="evidence" value="ECO:0007669"/>
    <property type="project" value="TreeGrafter"/>
</dbReference>
<dbReference type="EMBL" id="KV454546">
    <property type="protein sequence ID" value="ODV64958.1"/>
    <property type="molecule type" value="Genomic_DNA"/>
</dbReference>
<dbReference type="OrthoDB" id="3980595at2759"/>
<keyword evidence="3" id="KW-1185">Reference proteome</keyword>
<proteinExistence type="predicted"/>
<protein>
    <submittedName>
        <fullName evidence="2">Uncharacterized protein</fullName>
    </submittedName>
</protein>
<dbReference type="PANTHER" id="PTHR47657">
    <property type="entry name" value="STEROL REGULATORY ELEMENT-BINDING PROTEIN ECM22"/>
    <property type="match status" value="1"/>
</dbReference>
<feature type="compositionally biased region" description="Basic and acidic residues" evidence="1">
    <location>
        <begin position="31"/>
        <end position="42"/>
    </location>
</feature>